<evidence type="ECO:0000256" key="4">
    <source>
        <dbReference type="ARBA" id="ARBA00022801"/>
    </source>
</evidence>
<evidence type="ECO:0000313" key="8">
    <source>
        <dbReference type="Proteomes" id="UP001501094"/>
    </source>
</evidence>
<dbReference type="PANTHER" id="PTHR34983:SF1">
    <property type="entry name" value="ARABINOGALACTAN ENDO-BETA-1,4-GALACTANASE A"/>
    <property type="match status" value="1"/>
</dbReference>
<accession>A0ABP4ZSP8</accession>
<dbReference type="SUPFAM" id="SSF51445">
    <property type="entry name" value="(Trans)glycosidases"/>
    <property type="match status" value="1"/>
</dbReference>
<evidence type="ECO:0000256" key="6">
    <source>
        <dbReference type="RuleBase" id="RU361192"/>
    </source>
</evidence>
<dbReference type="EC" id="3.2.1.89" evidence="3 6"/>
<dbReference type="InterPro" id="IPR011683">
    <property type="entry name" value="Glyco_hydro_53"/>
</dbReference>
<keyword evidence="8" id="KW-1185">Reference proteome</keyword>
<organism evidence="7 8">
    <name type="scientific">Myceligenerans crystallogenes</name>
    <dbReference type="NCBI Taxonomy" id="316335"/>
    <lineage>
        <taxon>Bacteria</taxon>
        <taxon>Bacillati</taxon>
        <taxon>Actinomycetota</taxon>
        <taxon>Actinomycetes</taxon>
        <taxon>Micrococcales</taxon>
        <taxon>Promicromonosporaceae</taxon>
        <taxon>Myceligenerans</taxon>
    </lineage>
</organism>
<comment type="caution">
    <text evidence="7">The sequence shown here is derived from an EMBL/GenBank/DDBJ whole genome shotgun (WGS) entry which is preliminary data.</text>
</comment>
<name>A0ABP4ZSP8_9MICO</name>
<keyword evidence="5 6" id="KW-0326">Glycosidase</keyword>
<feature type="signal peptide" evidence="6">
    <location>
        <begin position="1"/>
        <end position="23"/>
    </location>
</feature>
<dbReference type="PANTHER" id="PTHR34983">
    <property type="entry name" value="ARABINOGALACTAN ENDO-BETA-1,4-GALACTANASE A"/>
    <property type="match status" value="1"/>
</dbReference>
<dbReference type="EMBL" id="BAAANL010000005">
    <property type="protein sequence ID" value="GAA1867584.1"/>
    <property type="molecule type" value="Genomic_DNA"/>
</dbReference>
<gene>
    <name evidence="7" type="ORF">GCM10009751_27340</name>
</gene>
<dbReference type="InterPro" id="IPR017853">
    <property type="entry name" value="GH"/>
</dbReference>
<evidence type="ECO:0000256" key="1">
    <source>
        <dbReference type="ARBA" id="ARBA00001695"/>
    </source>
</evidence>
<comment type="similarity">
    <text evidence="2 6">Belongs to the glycosyl hydrolase 53 family.</text>
</comment>
<evidence type="ECO:0000256" key="2">
    <source>
        <dbReference type="ARBA" id="ARBA00010687"/>
    </source>
</evidence>
<evidence type="ECO:0000256" key="5">
    <source>
        <dbReference type="ARBA" id="ARBA00023295"/>
    </source>
</evidence>
<evidence type="ECO:0000256" key="3">
    <source>
        <dbReference type="ARBA" id="ARBA00012556"/>
    </source>
</evidence>
<dbReference type="Gene3D" id="2.60.120.260">
    <property type="entry name" value="Galactose-binding domain-like"/>
    <property type="match status" value="1"/>
</dbReference>
<dbReference type="GO" id="GO:0016787">
    <property type="term" value="F:hydrolase activity"/>
    <property type="evidence" value="ECO:0007669"/>
    <property type="project" value="UniProtKB-KW"/>
</dbReference>
<dbReference type="Proteomes" id="UP001501094">
    <property type="component" value="Unassembled WGS sequence"/>
</dbReference>
<dbReference type="Pfam" id="PF07745">
    <property type="entry name" value="Glyco_hydro_53"/>
    <property type="match status" value="1"/>
</dbReference>
<dbReference type="Gene3D" id="3.20.20.80">
    <property type="entry name" value="Glycosidases"/>
    <property type="match status" value="1"/>
</dbReference>
<protein>
    <recommendedName>
        <fullName evidence="3 6">Arabinogalactan endo-beta-1,4-galactanase</fullName>
        <ecNumber evidence="3 6">3.2.1.89</ecNumber>
    </recommendedName>
</protein>
<dbReference type="RefSeq" id="WP_344103799.1">
    <property type="nucleotide sequence ID" value="NZ_BAAANL010000005.1"/>
</dbReference>
<comment type="catalytic activity">
    <reaction evidence="1 6">
        <text>The enzyme specifically hydrolyzes (1-&gt;4)-beta-D-galactosidic linkages in type I arabinogalactans.</text>
        <dbReference type="EC" id="3.2.1.89"/>
    </reaction>
</comment>
<reference evidence="8" key="1">
    <citation type="journal article" date="2019" name="Int. J. Syst. Evol. Microbiol.">
        <title>The Global Catalogue of Microorganisms (GCM) 10K type strain sequencing project: providing services to taxonomists for standard genome sequencing and annotation.</title>
        <authorList>
            <consortium name="The Broad Institute Genomics Platform"/>
            <consortium name="The Broad Institute Genome Sequencing Center for Infectious Disease"/>
            <person name="Wu L."/>
            <person name="Ma J."/>
        </authorList>
    </citation>
    <scope>NUCLEOTIDE SEQUENCE [LARGE SCALE GENOMIC DNA]</scope>
    <source>
        <strain evidence="8">JCM 14326</strain>
    </source>
</reference>
<sequence>MRRRRVLTSLAVLALALPAGAAAAVTAERAPRAEAVARNVVALTNPGFENGLAGWTITSPAGGAAAAKTEAGGTSSANRLTHWADREFSVTTSQRVTVLSGWWTAGAMVRAGGGLGATDLWLWCGNGRAEAASTGVPMTEADDSWVRLSVSAYSPGGTCTVSVATDGPAGAWVNVDDVELVRGQATRGIRGGDLSGVAKNEDFGAVYRDANGTVADPVELLASKGMNLARLKVWVDPADGYNTATQVAAMARRAETAGMAVMIDFHYSDRWTDPGAQGTPAAWADAAPAEMAGLLADHTRDVLTAVRDAGVSVDYVQIGNEINPGMMWPHGQTWDVDPDDGVPGAQWDNLARFLTAGHNASKEVFPQARTILHLTNINNGIGGLTWWFDEVTARDVPFDLIGLSYYGYWHGSLGDLQHAISTLSARYQRDVVVVETAYPFTLADDAPAWENVVNTSGELVAGYPATPAGQAAWFRAVQDVTAAAPGGRGLGVVWWEPAWTAVAGNGWDPEDPSSGNAWENQAMFGFDDRLLPQVAAELAPDPTR</sequence>
<keyword evidence="4 6" id="KW-0378">Hydrolase</keyword>
<keyword evidence="6" id="KW-0732">Signal</keyword>
<proteinExistence type="inferred from homology"/>
<feature type="chain" id="PRO_5044959879" description="Arabinogalactan endo-beta-1,4-galactanase" evidence="6">
    <location>
        <begin position="24"/>
        <end position="544"/>
    </location>
</feature>
<evidence type="ECO:0000313" key="7">
    <source>
        <dbReference type="EMBL" id="GAA1867584.1"/>
    </source>
</evidence>